<dbReference type="SUPFAM" id="SSF54654">
    <property type="entry name" value="CI-2 family of serine protease inhibitors"/>
    <property type="match status" value="1"/>
</dbReference>
<evidence type="ECO:0000256" key="3">
    <source>
        <dbReference type="ARBA" id="ARBA00022900"/>
    </source>
</evidence>
<reference evidence="4" key="2">
    <citation type="submission" date="2023-06" db="EMBL/GenBank/DDBJ databases">
        <authorList>
            <person name="Ma L."/>
            <person name="Liu K.-W."/>
            <person name="Li Z."/>
            <person name="Hsiao Y.-Y."/>
            <person name="Qi Y."/>
            <person name="Fu T."/>
            <person name="Tang G."/>
            <person name="Zhang D."/>
            <person name="Sun W.-H."/>
            <person name="Liu D.-K."/>
            <person name="Li Y."/>
            <person name="Chen G.-Z."/>
            <person name="Liu X.-D."/>
            <person name="Liao X.-Y."/>
            <person name="Jiang Y.-T."/>
            <person name="Yu X."/>
            <person name="Hao Y."/>
            <person name="Huang J."/>
            <person name="Zhao X.-W."/>
            <person name="Ke S."/>
            <person name="Chen Y.-Y."/>
            <person name="Wu W.-L."/>
            <person name="Hsu J.-L."/>
            <person name="Lin Y.-F."/>
            <person name="Huang M.-D."/>
            <person name="Li C.-Y."/>
            <person name="Huang L."/>
            <person name="Wang Z.-W."/>
            <person name="Zhao X."/>
            <person name="Zhong W.-Y."/>
            <person name="Peng D.-H."/>
            <person name="Ahmad S."/>
            <person name="Lan S."/>
            <person name="Zhang J.-S."/>
            <person name="Tsai W.-C."/>
            <person name="Van De Peer Y."/>
            <person name="Liu Z.-J."/>
        </authorList>
    </citation>
    <scope>NUCLEOTIDE SEQUENCE</scope>
    <source>
        <strain evidence="4">CP</strain>
        <tissue evidence="4">Leaves</tissue>
    </source>
</reference>
<dbReference type="InterPro" id="IPR036354">
    <property type="entry name" value="Prot_inh_pot1_sf"/>
</dbReference>
<dbReference type="InterPro" id="IPR000864">
    <property type="entry name" value="Prot_inh_pot1"/>
</dbReference>
<evidence type="ECO:0000256" key="1">
    <source>
        <dbReference type="ARBA" id="ARBA00008210"/>
    </source>
</evidence>
<keyword evidence="5" id="KW-1185">Reference proteome</keyword>
<evidence type="ECO:0000256" key="2">
    <source>
        <dbReference type="ARBA" id="ARBA00022690"/>
    </source>
</evidence>
<dbReference type="PROSITE" id="PS00285">
    <property type="entry name" value="POTATO_INHIBITOR"/>
    <property type="match status" value="1"/>
</dbReference>
<dbReference type="EMBL" id="JAUJYO010000021">
    <property type="protein sequence ID" value="KAK1284028.1"/>
    <property type="molecule type" value="Genomic_DNA"/>
</dbReference>
<organism evidence="4 5">
    <name type="scientific">Acorus calamus</name>
    <name type="common">Sweet flag</name>
    <dbReference type="NCBI Taxonomy" id="4465"/>
    <lineage>
        <taxon>Eukaryota</taxon>
        <taxon>Viridiplantae</taxon>
        <taxon>Streptophyta</taxon>
        <taxon>Embryophyta</taxon>
        <taxon>Tracheophyta</taxon>
        <taxon>Spermatophyta</taxon>
        <taxon>Magnoliopsida</taxon>
        <taxon>Liliopsida</taxon>
        <taxon>Acoraceae</taxon>
        <taxon>Acorus</taxon>
    </lineage>
</organism>
<evidence type="ECO:0000313" key="5">
    <source>
        <dbReference type="Proteomes" id="UP001180020"/>
    </source>
</evidence>
<keyword evidence="2" id="KW-0646">Protease inhibitor</keyword>
<gene>
    <name evidence="4" type="ORF">QJS10_CPB21g01445</name>
</gene>
<dbReference type="Pfam" id="PF00280">
    <property type="entry name" value="potato_inhibit"/>
    <property type="match status" value="1"/>
</dbReference>
<protein>
    <recommendedName>
        <fullName evidence="6">Proteinase inhibitor</fullName>
    </recommendedName>
</protein>
<sequence>MRRRGRQRERASQQSRSIGCGKLEWPELVGVKADVATAIIERENPNVKAQSIPCGQYRIQDCCCNRVWLDYSPDGTVCKVLKVG</sequence>
<dbReference type="Gene3D" id="3.30.10.10">
    <property type="entry name" value="Trypsin Inhibitor V, subunit A"/>
    <property type="match status" value="1"/>
</dbReference>
<evidence type="ECO:0000313" key="4">
    <source>
        <dbReference type="EMBL" id="KAK1284028.1"/>
    </source>
</evidence>
<proteinExistence type="inferred from homology"/>
<dbReference type="AlphaFoldDB" id="A0AAV9C6X4"/>
<dbReference type="GO" id="GO:0004867">
    <property type="term" value="F:serine-type endopeptidase inhibitor activity"/>
    <property type="evidence" value="ECO:0007669"/>
    <property type="project" value="UniProtKB-KW"/>
</dbReference>
<evidence type="ECO:0008006" key="6">
    <source>
        <dbReference type="Google" id="ProtNLM"/>
    </source>
</evidence>
<comment type="caution">
    <text evidence="4">The sequence shown here is derived from an EMBL/GenBank/DDBJ whole genome shotgun (WGS) entry which is preliminary data.</text>
</comment>
<reference evidence="4" key="1">
    <citation type="journal article" date="2023" name="Nat. Commun.">
        <title>Diploid and tetraploid genomes of Acorus and the evolution of monocots.</title>
        <authorList>
            <person name="Ma L."/>
            <person name="Liu K.W."/>
            <person name="Li Z."/>
            <person name="Hsiao Y.Y."/>
            <person name="Qi Y."/>
            <person name="Fu T."/>
            <person name="Tang G.D."/>
            <person name="Zhang D."/>
            <person name="Sun W.H."/>
            <person name="Liu D.K."/>
            <person name="Li Y."/>
            <person name="Chen G.Z."/>
            <person name="Liu X.D."/>
            <person name="Liao X.Y."/>
            <person name="Jiang Y.T."/>
            <person name="Yu X."/>
            <person name="Hao Y."/>
            <person name="Huang J."/>
            <person name="Zhao X.W."/>
            <person name="Ke S."/>
            <person name="Chen Y.Y."/>
            <person name="Wu W.L."/>
            <person name="Hsu J.L."/>
            <person name="Lin Y.F."/>
            <person name="Huang M.D."/>
            <person name="Li C.Y."/>
            <person name="Huang L."/>
            <person name="Wang Z.W."/>
            <person name="Zhao X."/>
            <person name="Zhong W.Y."/>
            <person name="Peng D.H."/>
            <person name="Ahmad S."/>
            <person name="Lan S."/>
            <person name="Zhang J.S."/>
            <person name="Tsai W.C."/>
            <person name="Van de Peer Y."/>
            <person name="Liu Z.J."/>
        </authorList>
    </citation>
    <scope>NUCLEOTIDE SEQUENCE</scope>
    <source>
        <strain evidence="4">CP</strain>
    </source>
</reference>
<keyword evidence="3" id="KW-0722">Serine protease inhibitor</keyword>
<dbReference type="GO" id="GO:0009611">
    <property type="term" value="P:response to wounding"/>
    <property type="evidence" value="ECO:0007669"/>
    <property type="project" value="InterPro"/>
</dbReference>
<dbReference type="PANTHER" id="PTHR33091:SF99">
    <property type="entry name" value="INHIBITOR OF TRYPSIN_HAGEMAN FACTOR-LIKE PROTEIN-RELATED"/>
    <property type="match status" value="1"/>
</dbReference>
<comment type="similarity">
    <text evidence="1">Belongs to the protease inhibitor I13 (potato type I serine protease inhibitor) family.</text>
</comment>
<dbReference type="Proteomes" id="UP001180020">
    <property type="component" value="Unassembled WGS sequence"/>
</dbReference>
<accession>A0AAV9C6X4</accession>
<dbReference type="PANTHER" id="PTHR33091">
    <property type="entry name" value="PROTEIN, PUTATIVE, EXPRESSED-RELATED"/>
    <property type="match status" value="1"/>
</dbReference>
<name>A0AAV9C6X4_ACOCL</name>